<dbReference type="EMBL" id="BAAAYN010000044">
    <property type="protein sequence ID" value="GAA3394031.1"/>
    <property type="molecule type" value="Genomic_DNA"/>
</dbReference>
<gene>
    <name evidence="2" type="ORF">GCM10020369_61900</name>
</gene>
<comment type="caution">
    <text evidence="2">The sequence shown here is derived from an EMBL/GenBank/DDBJ whole genome shotgun (WGS) entry which is preliminary data.</text>
</comment>
<feature type="region of interest" description="Disordered" evidence="1">
    <location>
        <begin position="67"/>
        <end position="237"/>
    </location>
</feature>
<name>A0ABP6T5X7_9ACTN</name>
<dbReference type="Proteomes" id="UP001501676">
    <property type="component" value="Unassembled WGS sequence"/>
</dbReference>
<feature type="region of interest" description="Disordered" evidence="1">
    <location>
        <begin position="1"/>
        <end position="26"/>
    </location>
</feature>
<sequence>MRQAGQGLNPGGARHRLRTARRPRRRRAQVGGLFALCALATGSTAALLVVANAGVDLVQIKPQQAVPPRADGLPAGQAGSVTPSREPAFGWSEREARRPYVAERRRTPPPPRGTVPRSSSYLPSHRPLSAPSPTGGARETDVALPDQWAGPSDPDDHSDPVEESPSATPTPGESGAATSRSAPASPGEGSARPDDAASDSAGRPAVGVVSVQPTPPTPSITAPPEPTPRADVAAPGG</sequence>
<organism evidence="2 3">
    <name type="scientific">Cryptosporangium minutisporangium</name>
    <dbReference type="NCBI Taxonomy" id="113569"/>
    <lineage>
        <taxon>Bacteria</taxon>
        <taxon>Bacillati</taxon>
        <taxon>Actinomycetota</taxon>
        <taxon>Actinomycetes</taxon>
        <taxon>Cryptosporangiales</taxon>
        <taxon>Cryptosporangiaceae</taxon>
        <taxon>Cryptosporangium</taxon>
    </lineage>
</organism>
<keyword evidence="3" id="KW-1185">Reference proteome</keyword>
<evidence type="ECO:0000256" key="1">
    <source>
        <dbReference type="SAM" id="MobiDB-lite"/>
    </source>
</evidence>
<evidence type="ECO:0000313" key="3">
    <source>
        <dbReference type="Proteomes" id="UP001501676"/>
    </source>
</evidence>
<feature type="compositionally biased region" description="Pro residues" evidence="1">
    <location>
        <begin position="213"/>
        <end position="227"/>
    </location>
</feature>
<evidence type="ECO:0000313" key="2">
    <source>
        <dbReference type="EMBL" id="GAA3394031.1"/>
    </source>
</evidence>
<feature type="compositionally biased region" description="Basic and acidic residues" evidence="1">
    <location>
        <begin position="92"/>
        <end position="106"/>
    </location>
</feature>
<proteinExistence type="predicted"/>
<accession>A0ABP6T5X7</accession>
<feature type="compositionally biased region" description="Low complexity" evidence="1">
    <location>
        <begin position="198"/>
        <end position="212"/>
    </location>
</feature>
<protein>
    <submittedName>
        <fullName evidence="2">Uncharacterized protein</fullName>
    </submittedName>
</protein>
<feature type="compositionally biased region" description="Polar residues" evidence="1">
    <location>
        <begin position="165"/>
        <end position="182"/>
    </location>
</feature>
<dbReference type="RefSeq" id="WP_345731778.1">
    <property type="nucleotide sequence ID" value="NZ_BAAAYN010000044.1"/>
</dbReference>
<feature type="compositionally biased region" description="Basic residues" evidence="1">
    <location>
        <begin position="13"/>
        <end position="26"/>
    </location>
</feature>
<reference evidence="3" key="1">
    <citation type="journal article" date="2019" name="Int. J. Syst. Evol. Microbiol.">
        <title>The Global Catalogue of Microorganisms (GCM) 10K type strain sequencing project: providing services to taxonomists for standard genome sequencing and annotation.</title>
        <authorList>
            <consortium name="The Broad Institute Genomics Platform"/>
            <consortium name="The Broad Institute Genome Sequencing Center for Infectious Disease"/>
            <person name="Wu L."/>
            <person name="Ma J."/>
        </authorList>
    </citation>
    <scope>NUCLEOTIDE SEQUENCE [LARGE SCALE GENOMIC DNA]</scope>
    <source>
        <strain evidence="3">JCM 9458</strain>
    </source>
</reference>